<proteinExistence type="predicted"/>
<name>W6Z9J4_COCMI</name>
<dbReference type="RefSeq" id="XP_007693130.1">
    <property type="nucleotide sequence ID" value="XM_007694940.1"/>
</dbReference>
<dbReference type="KEGG" id="bor:COCMIDRAFT_109025"/>
<organism evidence="2 3">
    <name type="scientific">Bipolaris oryzae ATCC 44560</name>
    <dbReference type="NCBI Taxonomy" id="930090"/>
    <lineage>
        <taxon>Eukaryota</taxon>
        <taxon>Fungi</taxon>
        <taxon>Dikarya</taxon>
        <taxon>Ascomycota</taxon>
        <taxon>Pezizomycotina</taxon>
        <taxon>Dothideomycetes</taxon>
        <taxon>Pleosporomycetidae</taxon>
        <taxon>Pleosporales</taxon>
        <taxon>Pleosporineae</taxon>
        <taxon>Pleosporaceae</taxon>
        <taxon>Bipolaris</taxon>
    </lineage>
</organism>
<evidence type="ECO:0000256" key="1">
    <source>
        <dbReference type="SAM" id="SignalP"/>
    </source>
</evidence>
<dbReference type="OrthoDB" id="3669136at2759"/>
<feature type="signal peptide" evidence="1">
    <location>
        <begin position="1"/>
        <end position="16"/>
    </location>
</feature>
<evidence type="ECO:0000313" key="3">
    <source>
        <dbReference type="Proteomes" id="UP000054032"/>
    </source>
</evidence>
<keyword evidence="1" id="KW-0732">Signal</keyword>
<dbReference type="GeneID" id="19119353"/>
<sequence length="71" mass="7867">MKVQTLVLLMAAVAEASWECRNRSEKFRTDKAPVPKRASTETSWTYCPIAAGCCTDGNEWYACKAVSFCPS</sequence>
<dbReference type="AlphaFoldDB" id="W6Z9J4"/>
<dbReference type="HOGENOM" id="CLU_2639662_0_0_1"/>
<keyword evidence="3" id="KW-1185">Reference proteome</keyword>
<accession>W6Z9J4</accession>
<gene>
    <name evidence="2" type="ORF">COCMIDRAFT_109025</name>
</gene>
<dbReference type="Proteomes" id="UP000054032">
    <property type="component" value="Unassembled WGS sequence"/>
</dbReference>
<reference evidence="2 3" key="1">
    <citation type="journal article" date="2013" name="PLoS Genet.">
        <title>Comparative genome structure, secondary metabolite, and effector coding capacity across Cochliobolus pathogens.</title>
        <authorList>
            <person name="Condon B.J."/>
            <person name="Leng Y."/>
            <person name="Wu D."/>
            <person name="Bushley K.E."/>
            <person name="Ohm R.A."/>
            <person name="Otillar R."/>
            <person name="Martin J."/>
            <person name="Schackwitz W."/>
            <person name="Grimwood J."/>
            <person name="MohdZainudin N."/>
            <person name="Xue C."/>
            <person name="Wang R."/>
            <person name="Manning V.A."/>
            <person name="Dhillon B."/>
            <person name="Tu Z.J."/>
            <person name="Steffenson B.J."/>
            <person name="Salamov A."/>
            <person name="Sun H."/>
            <person name="Lowry S."/>
            <person name="LaButti K."/>
            <person name="Han J."/>
            <person name="Copeland A."/>
            <person name="Lindquist E."/>
            <person name="Barry K."/>
            <person name="Schmutz J."/>
            <person name="Baker S.E."/>
            <person name="Ciuffetti L.M."/>
            <person name="Grigoriev I.V."/>
            <person name="Zhong S."/>
            <person name="Turgeon B.G."/>
        </authorList>
    </citation>
    <scope>NUCLEOTIDE SEQUENCE [LARGE SCALE GENOMIC DNA]</scope>
    <source>
        <strain evidence="2 3">ATCC 44560</strain>
    </source>
</reference>
<evidence type="ECO:0000313" key="2">
    <source>
        <dbReference type="EMBL" id="EUC40361.1"/>
    </source>
</evidence>
<dbReference type="EMBL" id="KI964172">
    <property type="protein sequence ID" value="EUC40361.1"/>
    <property type="molecule type" value="Genomic_DNA"/>
</dbReference>
<protein>
    <submittedName>
        <fullName evidence="2">Uncharacterized protein</fullName>
    </submittedName>
</protein>
<feature type="chain" id="PRO_5004887302" evidence="1">
    <location>
        <begin position="17"/>
        <end position="71"/>
    </location>
</feature>